<reference evidence="3" key="1">
    <citation type="journal article" date="2014" name="Front. Microbiol.">
        <title>High frequency of phylogenetically diverse reductive dehalogenase-homologous genes in deep subseafloor sedimentary metagenomes.</title>
        <authorList>
            <person name="Kawai M."/>
            <person name="Futagami T."/>
            <person name="Toyoda A."/>
            <person name="Takaki Y."/>
            <person name="Nishi S."/>
            <person name="Hori S."/>
            <person name="Arai W."/>
            <person name="Tsubouchi T."/>
            <person name="Morono Y."/>
            <person name="Uchiyama I."/>
            <person name="Ito T."/>
            <person name="Fujiyama A."/>
            <person name="Inagaki F."/>
            <person name="Takami H."/>
        </authorList>
    </citation>
    <scope>NUCLEOTIDE SEQUENCE</scope>
    <source>
        <strain evidence="3">Expedition CK06-06</strain>
    </source>
</reference>
<keyword evidence="1" id="KW-0812">Transmembrane</keyword>
<feature type="transmembrane region" description="Helical" evidence="1">
    <location>
        <begin position="30"/>
        <end position="59"/>
    </location>
</feature>
<keyword evidence="1" id="KW-0472">Membrane</keyword>
<accession>X1LML1</accession>
<organism evidence="3">
    <name type="scientific">marine sediment metagenome</name>
    <dbReference type="NCBI Taxonomy" id="412755"/>
    <lineage>
        <taxon>unclassified sequences</taxon>
        <taxon>metagenomes</taxon>
        <taxon>ecological metagenomes</taxon>
    </lineage>
</organism>
<proteinExistence type="predicted"/>
<feature type="transmembrane region" description="Helical" evidence="1">
    <location>
        <begin position="80"/>
        <end position="101"/>
    </location>
</feature>
<evidence type="ECO:0000259" key="2">
    <source>
        <dbReference type="Pfam" id="PF07786"/>
    </source>
</evidence>
<protein>
    <recommendedName>
        <fullName evidence="2">Heparan-alpha-glucosaminide N-acetyltransferase catalytic domain-containing protein</fullName>
    </recommendedName>
</protein>
<feature type="non-terminal residue" evidence="3">
    <location>
        <position position="117"/>
    </location>
</feature>
<evidence type="ECO:0000313" key="3">
    <source>
        <dbReference type="EMBL" id="GAH95378.1"/>
    </source>
</evidence>
<feature type="non-terminal residue" evidence="3">
    <location>
        <position position="1"/>
    </location>
</feature>
<dbReference type="InterPro" id="IPR012429">
    <property type="entry name" value="HGSNAT_cat"/>
</dbReference>
<sequence>GSIDFVKGFAIVFIILAHSAAAWLNSENYFLYGMLFALLDFLGPSLFVFLSALSVIFSIGNKQNILPSKVIRMRIFSRGIIIILIATIYNVTSLSLAPYTVPFPLNLWGWNILMFIG</sequence>
<name>X1LML1_9ZZZZ</name>
<feature type="transmembrane region" description="Helical" evidence="1">
    <location>
        <begin position="5"/>
        <end position="24"/>
    </location>
</feature>
<gene>
    <name evidence="3" type="ORF">S03H2_70620</name>
</gene>
<dbReference type="Pfam" id="PF07786">
    <property type="entry name" value="HGSNAT_cat"/>
    <property type="match status" value="1"/>
</dbReference>
<evidence type="ECO:0000256" key="1">
    <source>
        <dbReference type="SAM" id="Phobius"/>
    </source>
</evidence>
<feature type="domain" description="Heparan-alpha-glucosaminide N-acetyltransferase catalytic" evidence="2">
    <location>
        <begin position="2"/>
        <end position="96"/>
    </location>
</feature>
<dbReference type="EMBL" id="BARU01046987">
    <property type="protein sequence ID" value="GAH95378.1"/>
    <property type="molecule type" value="Genomic_DNA"/>
</dbReference>
<keyword evidence="1" id="KW-1133">Transmembrane helix</keyword>
<comment type="caution">
    <text evidence="3">The sequence shown here is derived from an EMBL/GenBank/DDBJ whole genome shotgun (WGS) entry which is preliminary data.</text>
</comment>
<dbReference type="AlphaFoldDB" id="X1LML1"/>